<dbReference type="EMBL" id="FZNY01000001">
    <property type="protein sequence ID" value="SNR45803.1"/>
    <property type="molecule type" value="Genomic_DNA"/>
</dbReference>
<protein>
    <recommendedName>
        <fullName evidence="1">DUF6734 domain-containing protein</fullName>
    </recommendedName>
</protein>
<evidence type="ECO:0000313" key="2">
    <source>
        <dbReference type="EMBL" id="SNR45803.1"/>
    </source>
</evidence>
<evidence type="ECO:0000259" key="1">
    <source>
        <dbReference type="Pfam" id="PF20508"/>
    </source>
</evidence>
<accession>A0A238WHI9</accession>
<evidence type="ECO:0000313" key="3">
    <source>
        <dbReference type="Proteomes" id="UP000198379"/>
    </source>
</evidence>
<feature type="domain" description="DUF6734" evidence="1">
    <location>
        <begin position="22"/>
        <end position="288"/>
    </location>
</feature>
<dbReference type="Proteomes" id="UP000198379">
    <property type="component" value="Unassembled WGS sequence"/>
</dbReference>
<dbReference type="Pfam" id="PF20508">
    <property type="entry name" value="DUF6734"/>
    <property type="match status" value="1"/>
</dbReference>
<dbReference type="AlphaFoldDB" id="A0A238WHI9"/>
<sequence length="302" mass="36344">MIYSQTFSTDLLHTLKKEDVSYMLSLHYLSALSISRYLKKDDEFILITDTKGKELIGDAFPYTKVVNALDDYPYIRPFKMSAYKLYSVELFKNKDFVHFDNDVYLFKPIPTFEDTLVQSNEGYFVRYIYCNKIKHFDYILPEYTKDMRNNYNPGVFGFTKDSIVREEYFNTFLEYSHKNIRKYAAMSEGLQKEFFLLNFQDVYLVLEEALLHYLCEKNKVPVTEVIPDKYENHPGVWGVFYKKKYRDINWDDIIEISHHSWRKHEYCHLVSQKNDKNTHVQEVMLEIYKENKNTVNTFLEWI</sequence>
<organism evidence="2 3">
    <name type="scientific">Dokdonia pacifica</name>
    <dbReference type="NCBI Taxonomy" id="1627892"/>
    <lineage>
        <taxon>Bacteria</taxon>
        <taxon>Pseudomonadati</taxon>
        <taxon>Bacteroidota</taxon>
        <taxon>Flavobacteriia</taxon>
        <taxon>Flavobacteriales</taxon>
        <taxon>Flavobacteriaceae</taxon>
        <taxon>Dokdonia</taxon>
    </lineage>
</organism>
<dbReference type="InterPro" id="IPR046621">
    <property type="entry name" value="DUF6734"/>
</dbReference>
<keyword evidence="3" id="KW-1185">Reference proteome</keyword>
<name>A0A238WHI9_9FLAO</name>
<reference evidence="2 3" key="1">
    <citation type="submission" date="2017-06" db="EMBL/GenBank/DDBJ databases">
        <authorList>
            <person name="Kim H.J."/>
            <person name="Triplett B.A."/>
        </authorList>
    </citation>
    <scope>NUCLEOTIDE SEQUENCE [LARGE SCALE GENOMIC DNA]</scope>
    <source>
        <strain evidence="2 3">DSM 25597</strain>
    </source>
</reference>
<gene>
    <name evidence="2" type="ORF">SAMN06265376_1011068</name>
</gene>
<dbReference type="RefSeq" id="WP_089370361.1">
    <property type="nucleotide sequence ID" value="NZ_BMEP01000003.1"/>
</dbReference>
<proteinExistence type="predicted"/>